<dbReference type="Proteomes" id="UP000440367">
    <property type="component" value="Unassembled WGS sequence"/>
</dbReference>
<keyword evidence="11" id="KW-1185">Reference proteome</keyword>
<dbReference type="Proteomes" id="UP000429523">
    <property type="component" value="Unassembled WGS sequence"/>
</dbReference>
<evidence type="ECO:0000313" key="6">
    <source>
        <dbReference type="EMBL" id="KAE9095006.1"/>
    </source>
</evidence>
<dbReference type="Proteomes" id="UP000441208">
    <property type="component" value="Unassembled WGS sequence"/>
</dbReference>
<evidence type="ECO:0000313" key="4">
    <source>
        <dbReference type="EMBL" id="KAE9074590.1"/>
    </source>
</evidence>
<feature type="compositionally biased region" description="Polar residues" evidence="1">
    <location>
        <begin position="17"/>
        <end position="27"/>
    </location>
</feature>
<reference evidence="10 11" key="1">
    <citation type="submission" date="2018-08" db="EMBL/GenBank/DDBJ databases">
        <title>Genomic investigation of the strawberry pathogen Phytophthora fragariae indicates pathogenicity is determined by transcriptional variation in three key races.</title>
        <authorList>
            <person name="Adams T.M."/>
            <person name="Armitage A.D."/>
            <person name="Sobczyk M.K."/>
            <person name="Bates H.J."/>
            <person name="Dunwell J.M."/>
            <person name="Nellist C.F."/>
            <person name="Harrison R.J."/>
        </authorList>
    </citation>
    <scope>NUCLEOTIDE SEQUENCE [LARGE SCALE GENOMIC DNA]</scope>
    <source>
        <strain evidence="9 12">BC-1</strain>
        <strain evidence="7 16">BC-23</strain>
        <strain evidence="8 11">NOV-27</strain>
        <strain evidence="6 13">NOV-5</strain>
        <strain evidence="5 14">NOV-71</strain>
        <strain evidence="2 10">NOV-9</strain>
        <strain evidence="4 17">ONT-3</strain>
        <strain evidence="3 15">SCRP245</strain>
    </source>
</reference>
<name>A0A6A3QLT9_9STRA</name>
<evidence type="ECO:0000313" key="17">
    <source>
        <dbReference type="Proteomes" id="UP000488956"/>
    </source>
</evidence>
<dbReference type="EMBL" id="QXGA01002588">
    <property type="protein sequence ID" value="KAE9095006.1"/>
    <property type="molecule type" value="Genomic_DNA"/>
</dbReference>
<evidence type="ECO:0000313" key="8">
    <source>
        <dbReference type="EMBL" id="KAE9181851.1"/>
    </source>
</evidence>
<organism evidence="5 14">
    <name type="scientific">Phytophthora fragariae</name>
    <dbReference type="NCBI Taxonomy" id="53985"/>
    <lineage>
        <taxon>Eukaryota</taxon>
        <taxon>Sar</taxon>
        <taxon>Stramenopiles</taxon>
        <taxon>Oomycota</taxon>
        <taxon>Peronosporomycetes</taxon>
        <taxon>Peronosporales</taxon>
        <taxon>Peronosporaceae</taxon>
        <taxon>Phytophthora</taxon>
    </lineage>
</organism>
<dbReference type="Proteomes" id="UP000433483">
    <property type="component" value="Unassembled WGS sequence"/>
</dbReference>
<dbReference type="Proteomes" id="UP000460718">
    <property type="component" value="Unassembled WGS sequence"/>
</dbReference>
<evidence type="ECO:0000313" key="16">
    <source>
        <dbReference type="Proteomes" id="UP000476176"/>
    </source>
</evidence>
<evidence type="ECO:0000313" key="9">
    <source>
        <dbReference type="EMBL" id="KAE9214839.1"/>
    </source>
</evidence>
<dbReference type="EMBL" id="QXFZ01002237">
    <property type="protein sequence ID" value="KAE9079190.1"/>
    <property type="molecule type" value="Genomic_DNA"/>
</dbReference>
<evidence type="ECO:0000313" key="5">
    <source>
        <dbReference type="EMBL" id="KAE9079190.1"/>
    </source>
</evidence>
<dbReference type="Proteomes" id="UP000440732">
    <property type="component" value="Unassembled WGS sequence"/>
</dbReference>
<evidence type="ECO:0000313" key="12">
    <source>
        <dbReference type="Proteomes" id="UP000440367"/>
    </source>
</evidence>
<dbReference type="Proteomes" id="UP000476176">
    <property type="component" value="Unassembled WGS sequence"/>
</dbReference>
<dbReference type="Proteomes" id="UP000488956">
    <property type="component" value="Unassembled WGS sequence"/>
</dbReference>
<evidence type="ECO:0000313" key="10">
    <source>
        <dbReference type="Proteomes" id="UP000429523"/>
    </source>
</evidence>
<dbReference type="EMBL" id="QXGF01002061">
    <property type="protein sequence ID" value="KAE8926327.1"/>
    <property type="molecule type" value="Genomic_DNA"/>
</dbReference>
<dbReference type="EMBL" id="QXGB01002075">
    <property type="protein sequence ID" value="KAE9181851.1"/>
    <property type="molecule type" value="Genomic_DNA"/>
</dbReference>
<evidence type="ECO:0000313" key="15">
    <source>
        <dbReference type="Proteomes" id="UP000460718"/>
    </source>
</evidence>
<evidence type="ECO:0000313" key="11">
    <source>
        <dbReference type="Proteomes" id="UP000433483"/>
    </source>
</evidence>
<evidence type="ECO:0000256" key="1">
    <source>
        <dbReference type="SAM" id="MobiDB-lite"/>
    </source>
</evidence>
<dbReference type="EMBL" id="QXFW01002091">
    <property type="protein sequence ID" value="KAE8982166.1"/>
    <property type="molecule type" value="Genomic_DNA"/>
</dbReference>
<protein>
    <submittedName>
        <fullName evidence="5">Uncharacterized protein</fullName>
    </submittedName>
</protein>
<feature type="region of interest" description="Disordered" evidence="1">
    <location>
        <begin position="1"/>
        <end position="30"/>
    </location>
</feature>
<evidence type="ECO:0000313" key="2">
    <source>
        <dbReference type="EMBL" id="KAE8926327.1"/>
    </source>
</evidence>
<gene>
    <name evidence="9" type="ORF">PF002_g17547</name>
    <name evidence="7" type="ORF">PF004_g25775</name>
    <name evidence="8" type="ORF">PF005_g22721</name>
    <name evidence="6" type="ORF">PF006_g24092</name>
    <name evidence="5" type="ORF">PF007_g23552</name>
    <name evidence="2" type="ORF">PF009_g23478</name>
    <name evidence="4" type="ORF">PF010_g24620</name>
    <name evidence="3" type="ORF">PF011_g21728</name>
</gene>
<evidence type="ECO:0000313" key="3">
    <source>
        <dbReference type="EMBL" id="KAE8982166.1"/>
    </source>
</evidence>
<sequence>MPKQPSSTWSRKDGSKYQPSSRMTTKQYGERADTEWDLRVDVHDKFTPDQLATHLGMHITLIKFAMISGVEEPDNTINSGINMHWGNEQQPTSASNHNHVHVCLVLEEELCRNDVIRMVLNMEPKDVPKGQVYCKPRYRAWSYGGWVSHHCKDLTKISPTATNCTWQYGSVPREDLGATPIKTLEGWVRTIVKFATPHWREELDHYQQALQRMFDQDGDGFVGPSNDRRRIKLIPTEELANLPH</sequence>
<dbReference type="EMBL" id="QXGC01003226">
    <property type="protein sequence ID" value="KAE9177435.1"/>
    <property type="molecule type" value="Genomic_DNA"/>
</dbReference>
<comment type="caution">
    <text evidence="5">The sequence shown here is derived from an EMBL/GenBank/DDBJ whole genome shotgun (WGS) entry which is preliminary data.</text>
</comment>
<proteinExistence type="predicted"/>
<dbReference type="AlphaFoldDB" id="A0A6A3QLT9"/>
<evidence type="ECO:0000313" key="14">
    <source>
        <dbReference type="Proteomes" id="UP000441208"/>
    </source>
</evidence>
<dbReference type="EMBL" id="QXGD01001097">
    <property type="protein sequence ID" value="KAE9214839.1"/>
    <property type="molecule type" value="Genomic_DNA"/>
</dbReference>
<evidence type="ECO:0000313" key="7">
    <source>
        <dbReference type="EMBL" id="KAE9177435.1"/>
    </source>
</evidence>
<evidence type="ECO:0000313" key="13">
    <source>
        <dbReference type="Proteomes" id="UP000440732"/>
    </source>
</evidence>
<accession>A0A6A3QLT9</accession>
<dbReference type="EMBL" id="QXFX01002683">
    <property type="protein sequence ID" value="KAE9074590.1"/>
    <property type="molecule type" value="Genomic_DNA"/>
</dbReference>